<feature type="region of interest" description="Disordered" evidence="1">
    <location>
        <begin position="1536"/>
        <end position="1555"/>
    </location>
</feature>
<sequence>MIPAWKRLYRHINKLLGCSTRAKGVSHFTRQQGELIQLLCYVQRKLHLQGYSVPLHLHSKWTRLSNTAYLKGCECYIKNLPAKAVRLWHLAIADPRPHQSRKKGTSGTGTHHPSTSSSHLPEDTKLQDETTASGDAEAEETSLRDQIIEASLLGILYTHLVEGDLQRALELADLLITCQNVGSVMAPERRPGRRLPDLPRKDMQKLPPASPTSTPIYVPYLANSCQQRAVQSLARFMALYFTNRPLYVFPPCSASPLPPLHVQSKTEIAERQIQITHEAVTTNVRQQDLSDKWTVNMTLNLLLVSGLVPEAVWLAHELGDWKSAFALSAVYSSQIQSRLRTKDSSILDEFLVLPPNLSPTNLLREGLNSVLQTPILDPQASPKPGKKVQRAGSFSGSQQRRGSYGSLLDSPAMPIRKSSSVCSLVEEDKLAQVMVSQTLTDILTAATLSRQDPTHWLLESMMEECLILAKGFTSLVPEEFYLPAPPYYCPQPEYIPNDYDPPEVLEEDDRRREINDLVQLILLVLNASHCSMPCARWYVEQLREVQVKEKAWKTKESSVELPAQLQAHLSYPVDILSGLDDPNNNLDSNAKGSVLKCFRDLCCLLWMLYVRDKLSLAVRKYQTSKERSTHVQQTADPKEHEKTEKLLKPVLDWAECLYPFSRFLQLENEVNDILLTAIAELPLTKETVSILGRHFYDIRDLPLFLEDKFGRLREKLRRKKVPVDQRRNKKKEGNEVPDGGTTPVVFETLMAHYKRQSKKRMLERNNRKSSFRSLDDSVFELDDATEPRSRIASKGEDDSVFDSTAGSSAATPQKDDGNRLNSEEARLFQVGSREFEGNSAYLHFLETFFLVTFGKQVQEDAFMSQTELPLIRSFHKQVLDSEIKKNAGRAPQKSSLPVVKPSDLQFGKGLDVTIEQDEIKSVPSKIHGPGLFKKLFGGPLEKEVVMNIPRLPLQRSNSQISLTGSVSDSPRGRRERPSSKSRNTVQLKRKKEDTCFTGITATDGFKPIRLNFGNEFQHLGKLVDWLSKWSGRQPSKGFQKVDNSAEESKVVMQVKLPQQLILISVWLLLQVYASDTLQVEERDHVHPSPRDEAIHGKVQFSFSGKRTAKKDSALSGRHRHSGRRKRVSSISRRDKSKPSGREKDDHLPGEDVSPVDLSRPISVRNIPAIVIEKSGSSDNLVDSVVTAAALNANDNHPLLERPPSEVGSEFMDDHEATNGKVMTTEVKDTKKKRRQLPVVSDEKRRNSPNISQLLKGKIALPIKKKPKSKVKSVDKEEGKASKKQTRKKRSSSDPKMMNDVTEYEMTDLGSERNKTARRSDDIPEATNQGAPGYVDTADAVGKLHVDSGSNLLGINDDTLLSDPHSEVASNHSLTTESAGGVNMRRRSSVEILRRSPSGGGILSSEGHFYQSSSSTSSPDVSSLEDSTDDEGNLGPHPGTRSDQTPREMKAEMKNARNAMEEDEEGRRLPSDMQRDVKKTSQAQAPVVGGGKKKNGDIKKLVRSEVKRIMEAQHQSMMSMLDTAGTLILNNLEQTTNGQQHHNSNGSLSSNELESHQNRMDQILQVRHEQQSIAGPSNVTETKRSHGVGGESFKGKRTKAYDGEGQFGMGADVAVQESAGTNGVPPLKLEDLASSREPRYHQGGGQQSVRNIPGMITEFPLLTIPKDSGRGREGGLGVVGGSEYDLIPTRERDSARAALPDRKDIVLLRVLPERTGASLPPRRGPTEPPLYKQSFTYDTRTPRGQTHYTPSGIQPQIIGGMPLLRILPEKDYKLPVPHHSNLPYSQMAQPKMMHPPNPIGQHGPPGHTPREAWGNPSAAGTNSAYHPQGKIDIPLLGIDTNKPFPAAPQLMHQVPLNSQVQSEYHTKTERTRINLPLLCLKYPEPQRPLQPNFQRPLQPKLPIVSPAEILAYQQEKRRRDLEREEELRKQNGGPMQLLHLEPEPTADVLATTSRQRRRERLESKENDPRSALEPGEKDAKIRKSHTQPKDNRRGRISSTADDLILKEILSDEEEVKQTRRPKPSPRGRVVMVMPKEDETVSSRQRVDENEEVMLVGSDNKMQSEGIQRPGVAMHDVETQVSALGAGYALKPGSHDEALEDHDARPLYPTSAQIHYETVIKLQQPPPAVKTREAETQMKDLREAGTSMEGREGLDIIQERLARGRTDLSREEAKPTLEEAEEQYTQAATGLNKAGNIIAPDIFFGLRFRSGEEQASKVGPDTGQPGSSGRDFIHVADINAEDVFRDIPLRRRREDDEFQHPERDGSLGRSPGEKEAKRRRGDGAHDTSGEQEEDEDQATIAELHYNSLFHRDAVPADGLALLEEDGEEEMDGSERRKRIGDEVTRKLLEAKLDKAERGMKVASEVGSSRNQSKDRIQHQLAQMNERLGAIDEVSQSMQRDFNNTKLLLHTVENLSDAMAQGPADARPRPDYSLKDYKGPKTDASPDAPPPSSDHRHGDEDACQKDERRKDEARKGDKQSDVNIKEEEKREEDEKEERGEDKEDDAERTLLTEGDLTLGISGISGVSDIIAEVIAGDDVDADEFGLTERQKRAAKKRVQTRHDSFNEEDLADIPLTSLTDRQLRQLLSPRSAASPEEKTKPWPFAAKPEGRSAEERQKIKEWMERKRAQQIEEYKMKRGEKIEREHKPFRQKADPLKQIPTSTKEIKRAEEEKKTKKQIKTRDYHEDRIAQAKDLMGQIFEDKPSLPPRPLIEPRKDRSNKLRKQATSSMRGTATPTARHTQRPSSRAAATPQPSVRTAATPQPRTGADSRMSSTRLLGDRSNVVRNDGRGQQSGRPLPKGTYMFIDSEAYRGPAAEGNRRADDHEHHQERGQIEDRRQEHPAYRGSTDRRPPGRSLRASMERSVHFVDPRRSSEDDLQLVLAEMSDLVTPRSEDDEDDQENAGSHQELESATGTYHKPKAFTDVVRVQRPEATRKREGTPRKAKTYTDMLQEMKAEVTSSRAPSSVKSKQRLYGSTRLPGWNKNRKQYTKTPKTYTERLAEMRGAQGSGGQGTRLVQRPKPRPSQQDRPGTATMTIGQSRRQQVERRGITPEPGPRSSTPYTAMLAQLGNSGTHRGREPIVSPRVNPGMRVKPRAHEPVPYVDRLKQNAAEAPPTKHRTVYGAKPVPTGTYYTHKAPPLRTPSPRHQPYEMGTRQPGRVQDEMSDVSALSPWSVSDDVRRLLEEDDDLDEGLETITEPQYENSDIEDRDYEDYAASVDLHELEDIASVGSGSIMSNIDWDAIDQMIETVK</sequence>
<feature type="region of interest" description="Disordered" evidence="1">
    <location>
        <begin position="1715"/>
        <end position="1753"/>
    </location>
</feature>
<feature type="compositionally biased region" description="Basic and acidic residues" evidence="1">
    <location>
        <begin position="1915"/>
        <end position="1928"/>
    </location>
</feature>
<feature type="region of interest" description="Disordered" evidence="1">
    <location>
        <begin position="1576"/>
        <end position="1596"/>
    </location>
</feature>
<feature type="compositionally biased region" description="Basic and acidic residues" evidence="1">
    <location>
        <begin position="2605"/>
        <end position="2652"/>
    </location>
</feature>
<feature type="compositionally biased region" description="Basic and acidic residues" evidence="1">
    <location>
        <begin position="2857"/>
        <end position="2872"/>
    </location>
</feature>
<feature type="compositionally biased region" description="Polar residues" evidence="1">
    <location>
        <begin position="2749"/>
        <end position="2761"/>
    </location>
</feature>
<feature type="region of interest" description="Disordered" evidence="1">
    <location>
        <begin position="1799"/>
        <end position="1821"/>
    </location>
</feature>
<feature type="compositionally biased region" description="Basic and acidic residues" evidence="1">
    <location>
        <begin position="1131"/>
        <end position="1149"/>
    </location>
</feature>
<feature type="region of interest" description="Disordered" evidence="1">
    <location>
        <begin position="2546"/>
        <end position="3168"/>
    </location>
</feature>
<evidence type="ECO:0000313" key="3">
    <source>
        <dbReference type="Proteomes" id="UP000007110"/>
    </source>
</evidence>
<feature type="compositionally biased region" description="Basic and acidic residues" evidence="1">
    <location>
        <begin position="1958"/>
        <end position="1992"/>
    </location>
</feature>
<dbReference type="PANTHER" id="PTHR14492:SF4">
    <property type="entry name" value="CILIOGENESIS AND PLANAR POLARITY EFFECTOR 1"/>
    <property type="match status" value="1"/>
</dbReference>
<feature type="region of interest" description="Disordered" evidence="1">
    <location>
        <begin position="3183"/>
        <end position="3204"/>
    </location>
</feature>
<dbReference type="PANTHER" id="PTHR14492">
    <property type="entry name" value="JBTS17"/>
    <property type="match status" value="1"/>
</dbReference>
<evidence type="ECO:0000256" key="1">
    <source>
        <dbReference type="SAM" id="MobiDB-lite"/>
    </source>
</evidence>
<feature type="region of interest" description="Disordered" evidence="1">
    <location>
        <begin position="957"/>
        <end position="987"/>
    </location>
</feature>
<feature type="region of interest" description="Disordered" evidence="1">
    <location>
        <begin position="785"/>
        <end position="821"/>
    </location>
</feature>
<dbReference type="Pfam" id="PF15392">
    <property type="entry name" value="Joubert"/>
    <property type="match status" value="1"/>
</dbReference>
<feature type="compositionally biased region" description="Basic and acidic residues" evidence="1">
    <location>
        <begin position="721"/>
        <end position="734"/>
    </location>
</feature>
<feature type="compositionally biased region" description="Polar residues" evidence="1">
    <location>
        <begin position="1732"/>
        <end position="1753"/>
    </location>
</feature>
<dbReference type="InterPro" id="IPR028236">
    <property type="entry name" value="CPLANE1"/>
</dbReference>
<reference evidence="3" key="1">
    <citation type="submission" date="2015-02" db="EMBL/GenBank/DDBJ databases">
        <title>Genome sequencing for Strongylocentrotus purpuratus.</title>
        <authorList>
            <person name="Murali S."/>
            <person name="Liu Y."/>
            <person name="Vee V."/>
            <person name="English A."/>
            <person name="Wang M."/>
            <person name="Skinner E."/>
            <person name="Han Y."/>
            <person name="Muzny D.M."/>
            <person name="Worley K.C."/>
            <person name="Gibbs R.A."/>
        </authorList>
    </citation>
    <scope>NUCLEOTIDE SEQUENCE</scope>
</reference>
<feature type="compositionally biased region" description="Polar residues" evidence="1">
    <location>
        <begin position="2955"/>
        <end position="2965"/>
    </location>
</feature>
<feature type="compositionally biased region" description="Polar residues" evidence="1">
    <location>
        <begin position="3021"/>
        <end position="3039"/>
    </location>
</feature>
<protein>
    <submittedName>
        <fullName evidence="2">Uncharacterized protein</fullName>
    </submittedName>
</protein>
<feature type="compositionally biased region" description="Low complexity" evidence="1">
    <location>
        <begin position="1411"/>
        <end position="1424"/>
    </location>
</feature>
<feature type="compositionally biased region" description="Basic and acidic residues" evidence="1">
    <location>
        <begin position="1443"/>
        <end position="1454"/>
    </location>
</feature>
<dbReference type="GeneID" id="100894098"/>
<feature type="compositionally biased region" description="Polar residues" evidence="1">
    <location>
        <begin position="2899"/>
        <end position="2911"/>
    </location>
</feature>
<accession>A0A7M7PK83</accession>
<feature type="compositionally biased region" description="Basic and acidic residues" evidence="1">
    <location>
        <begin position="785"/>
        <end position="797"/>
    </location>
</feature>
<feature type="compositionally biased region" description="Basic and acidic residues" evidence="1">
    <location>
        <begin position="1271"/>
        <end position="1280"/>
    </location>
</feature>
<feature type="compositionally biased region" description="Basic and acidic residues" evidence="1">
    <location>
        <begin position="2423"/>
        <end position="2438"/>
    </location>
</feature>
<proteinExistence type="predicted"/>
<feature type="compositionally biased region" description="Basic and acidic residues" evidence="1">
    <location>
        <begin position="1464"/>
        <end position="1478"/>
    </location>
</feature>
<feature type="region of interest" description="Disordered" evidence="1">
    <location>
        <begin position="2416"/>
        <end position="2520"/>
    </location>
</feature>
<keyword evidence="3" id="KW-1185">Reference proteome</keyword>
<feature type="compositionally biased region" description="Basic and acidic residues" evidence="1">
    <location>
        <begin position="187"/>
        <end position="204"/>
    </location>
</feature>
<feature type="region of interest" description="Disordered" evidence="1">
    <location>
        <begin position="720"/>
        <end position="742"/>
    </location>
</feature>
<feature type="compositionally biased region" description="Polar residues" evidence="1">
    <location>
        <begin position="801"/>
        <end position="811"/>
    </location>
</feature>
<feature type="region of interest" description="Disordered" evidence="1">
    <location>
        <begin position="2211"/>
        <end position="2232"/>
    </location>
</feature>
<dbReference type="KEGG" id="spu:100894098"/>
<feature type="region of interest" description="Disordered" evidence="1">
    <location>
        <begin position="1103"/>
        <end position="1158"/>
    </location>
</feature>
<feature type="region of interest" description="Disordered" evidence="1">
    <location>
        <begin position="187"/>
        <end position="210"/>
    </location>
</feature>
<feature type="compositionally biased region" description="Polar residues" evidence="1">
    <location>
        <begin position="2722"/>
        <end position="2742"/>
    </location>
</feature>
<feature type="region of interest" description="Disordered" evidence="1">
    <location>
        <begin position="375"/>
        <end position="411"/>
    </location>
</feature>
<organism evidence="2 3">
    <name type="scientific">Strongylocentrotus purpuratus</name>
    <name type="common">Purple sea urchin</name>
    <dbReference type="NCBI Taxonomy" id="7668"/>
    <lineage>
        <taxon>Eukaryota</taxon>
        <taxon>Metazoa</taxon>
        <taxon>Echinodermata</taxon>
        <taxon>Eleutherozoa</taxon>
        <taxon>Echinozoa</taxon>
        <taxon>Echinoidea</taxon>
        <taxon>Euechinoidea</taxon>
        <taxon>Echinacea</taxon>
        <taxon>Camarodonta</taxon>
        <taxon>Echinidea</taxon>
        <taxon>Strongylocentrotidae</taxon>
        <taxon>Strongylocentrotus</taxon>
    </lineage>
</organism>
<reference evidence="2" key="2">
    <citation type="submission" date="2021-01" db="UniProtKB">
        <authorList>
            <consortium name="EnsemblMetazoa"/>
        </authorList>
    </citation>
    <scope>IDENTIFICATION</scope>
</reference>
<feature type="region of interest" description="Disordered" evidence="1">
    <location>
        <begin position="97"/>
        <end position="142"/>
    </location>
</feature>
<dbReference type="OMA" id="QYWDVRY"/>
<feature type="compositionally biased region" description="Basic and acidic residues" evidence="1">
    <location>
        <begin position="2493"/>
        <end position="2507"/>
    </location>
</feature>
<dbReference type="EnsemblMetazoa" id="XM_030996144">
    <property type="protein sequence ID" value="XP_030852004"/>
    <property type="gene ID" value="LOC100894098"/>
</dbReference>
<feature type="region of interest" description="Disordered" evidence="1">
    <location>
        <begin position="1915"/>
        <end position="1998"/>
    </location>
</feature>
<feature type="compositionally biased region" description="Low complexity" evidence="1">
    <location>
        <begin position="108"/>
        <end position="119"/>
    </location>
</feature>
<feature type="compositionally biased region" description="Low complexity" evidence="1">
    <location>
        <begin position="1540"/>
        <end position="1551"/>
    </location>
</feature>
<feature type="compositionally biased region" description="Basic and acidic residues" evidence="1">
    <location>
        <begin position="2450"/>
        <end position="2485"/>
    </location>
</feature>
<feature type="compositionally biased region" description="Polar residues" evidence="1">
    <location>
        <begin position="957"/>
        <end position="968"/>
    </location>
</feature>
<dbReference type="RefSeq" id="XP_030852004.1">
    <property type="nucleotide sequence ID" value="XM_030996144.1"/>
</dbReference>
<dbReference type="OrthoDB" id="5974632at2759"/>
<dbReference type="CTD" id="65250"/>
<feature type="compositionally biased region" description="Basic and acidic residues" evidence="1">
    <location>
        <begin position="2815"/>
        <end position="2849"/>
    </location>
</feature>
<feature type="compositionally biased region" description="Polar residues" evidence="1">
    <location>
        <begin position="1367"/>
        <end position="1377"/>
    </location>
</feature>
<feature type="compositionally biased region" description="Basic and acidic residues" evidence="1">
    <location>
        <begin position="2661"/>
        <end position="2688"/>
    </location>
</feature>
<feature type="compositionally biased region" description="Basic and acidic residues" evidence="1">
    <location>
        <begin position="1309"/>
        <end position="1321"/>
    </location>
</feature>
<feature type="region of interest" description="Disordered" evidence="1">
    <location>
        <begin position="2250"/>
        <end position="2294"/>
    </location>
</feature>
<feature type="compositionally biased region" description="Basic and acidic residues" evidence="1">
    <location>
        <begin position="2924"/>
        <end position="2938"/>
    </location>
</feature>
<name>A0A7M7PK83_STRPU</name>
<feature type="region of interest" description="Disordered" evidence="1">
    <location>
        <begin position="1363"/>
        <end position="1494"/>
    </location>
</feature>
<feature type="compositionally biased region" description="Basic and acidic residues" evidence="1">
    <location>
        <begin position="2250"/>
        <end position="2286"/>
    </location>
</feature>
<dbReference type="Proteomes" id="UP000007110">
    <property type="component" value="Unassembled WGS sequence"/>
</dbReference>
<evidence type="ECO:0000313" key="2">
    <source>
        <dbReference type="EnsemblMetazoa" id="XP_030852004"/>
    </source>
</evidence>
<dbReference type="InParanoid" id="A0A7M7PK83"/>
<feature type="compositionally biased region" description="Basic residues" evidence="1">
    <location>
        <begin position="1116"/>
        <end position="1127"/>
    </location>
</feature>
<feature type="compositionally biased region" description="Low complexity" evidence="1">
    <location>
        <begin position="390"/>
        <end position="406"/>
    </location>
</feature>
<feature type="region of interest" description="Disordered" evidence="1">
    <location>
        <begin position="1221"/>
        <end position="1333"/>
    </location>
</feature>